<dbReference type="Proteomes" id="UP000464378">
    <property type="component" value="Chromosome"/>
</dbReference>
<comment type="similarity">
    <text evidence="1">Belongs to the UPF0162 family.</text>
</comment>
<feature type="domain" description="Protein SirB1 N-terminal" evidence="2">
    <location>
        <begin position="40"/>
        <end position="189"/>
    </location>
</feature>
<protein>
    <recommendedName>
        <fullName evidence="2">Protein SirB1 N-terminal domain-containing protein</fullName>
    </recommendedName>
</protein>
<name>A0A6C2YNJ8_9BACT</name>
<dbReference type="InterPro" id="IPR011990">
    <property type="entry name" value="TPR-like_helical_dom_sf"/>
</dbReference>
<evidence type="ECO:0000256" key="1">
    <source>
        <dbReference type="ARBA" id="ARBA00007100"/>
    </source>
</evidence>
<accession>A0A6C2YNJ8</accession>
<dbReference type="InterPro" id="IPR032698">
    <property type="entry name" value="SirB1_N"/>
</dbReference>
<evidence type="ECO:0000259" key="2">
    <source>
        <dbReference type="Pfam" id="PF13369"/>
    </source>
</evidence>
<keyword evidence="4" id="KW-1185">Reference proteome</keyword>
<dbReference type="EMBL" id="LR586016">
    <property type="protein sequence ID" value="VIP02964.1"/>
    <property type="molecule type" value="Genomic_DNA"/>
</dbReference>
<proteinExistence type="inferred from homology"/>
<dbReference type="InParanoid" id="A0A6C2YNJ8"/>
<reference evidence="3" key="1">
    <citation type="submission" date="2019-04" db="EMBL/GenBank/DDBJ databases">
        <authorList>
            <consortium name="Science for Life Laboratories"/>
        </authorList>
    </citation>
    <scope>NUCLEOTIDE SEQUENCE</scope>
    <source>
        <strain evidence="3">MBLW1</strain>
    </source>
</reference>
<dbReference type="KEGG" id="tim:GMBLW1_09960"/>
<evidence type="ECO:0000313" key="4">
    <source>
        <dbReference type="Proteomes" id="UP000464378"/>
    </source>
</evidence>
<gene>
    <name evidence="3" type="ORF">GMBLW1_09960</name>
</gene>
<dbReference type="Pfam" id="PF13371">
    <property type="entry name" value="TPR_9"/>
    <property type="match status" value="1"/>
</dbReference>
<evidence type="ECO:0000313" key="3">
    <source>
        <dbReference type="EMBL" id="VIP02964.1"/>
    </source>
</evidence>
<sequence>MTFEQALVILSQAPQASLDLEWLALLLAQDESPELDVSVYLSKLDDLAEQCGDQLLGEWPNRVQQFADWLFHPNRFRGNQHDYYDPRNSFLSDVIDRQLGIPITLSILAIAVGQRLGLTLHGVGLPGHFVVCAREAGYAPILFDPFHGGKLLNRSDCELLIQSSTGLQVPVTDDTLAPLSKPLIVLRMLANLKAIYLQRGDLNRARRVIARMQTLMPRDPIHRRDLGVVCLQLGQAGRAIDELTAYVEMSPYAADRSMVESAIAQAKAEVAKWN</sequence>
<dbReference type="FunCoup" id="A0A6C2YNJ8">
    <property type="interactions" value="11"/>
</dbReference>
<dbReference type="RefSeq" id="WP_162658084.1">
    <property type="nucleotide sequence ID" value="NZ_LR593887.1"/>
</dbReference>
<dbReference type="EMBL" id="LR593887">
    <property type="protein sequence ID" value="VTS02980.1"/>
    <property type="molecule type" value="Genomic_DNA"/>
</dbReference>
<organism evidence="3">
    <name type="scientific">Tuwongella immobilis</name>
    <dbReference type="NCBI Taxonomy" id="692036"/>
    <lineage>
        <taxon>Bacteria</taxon>
        <taxon>Pseudomonadati</taxon>
        <taxon>Planctomycetota</taxon>
        <taxon>Planctomycetia</taxon>
        <taxon>Gemmatales</taxon>
        <taxon>Gemmataceae</taxon>
        <taxon>Tuwongella</taxon>
    </lineage>
</organism>
<dbReference type="SUPFAM" id="SSF48452">
    <property type="entry name" value="TPR-like"/>
    <property type="match status" value="1"/>
</dbReference>
<dbReference type="AlphaFoldDB" id="A0A6C2YNJ8"/>
<dbReference type="Pfam" id="PF13369">
    <property type="entry name" value="Transglut_core2"/>
    <property type="match status" value="1"/>
</dbReference>
<dbReference type="PANTHER" id="PTHR31350:SF21">
    <property type="entry name" value="F-BOX ONLY PROTEIN 21"/>
    <property type="match status" value="1"/>
</dbReference>
<dbReference type="PANTHER" id="PTHR31350">
    <property type="entry name" value="SI:DKEY-261L7.2"/>
    <property type="match status" value="1"/>
</dbReference>
<dbReference type="Gene3D" id="1.25.40.10">
    <property type="entry name" value="Tetratricopeptide repeat domain"/>
    <property type="match status" value="1"/>
</dbReference>